<dbReference type="AlphaFoldDB" id="A0AA43TTW6"/>
<feature type="compositionally biased region" description="Low complexity" evidence="1">
    <location>
        <begin position="415"/>
        <end position="424"/>
    </location>
</feature>
<evidence type="ECO:0000256" key="1">
    <source>
        <dbReference type="SAM" id="MobiDB-lite"/>
    </source>
</evidence>
<keyword evidence="3" id="KW-1185">Reference proteome</keyword>
<feature type="region of interest" description="Disordered" evidence="1">
    <location>
        <begin position="461"/>
        <end position="482"/>
    </location>
</feature>
<protein>
    <submittedName>
        <fullName evidence="2">Uncharacterized protein</fullName>
    </submittedName>
</protein>
<dbReference type="Proteomes" id="UP001161017">
    <property type="component" value="Unassembled WGS sequence"/>
</dbReference>
<reference evidence="2" key="1">
    <citation type="journal article" date="2023" name="Genome Biol. Evol.">
        <title>First Whole Genome Sequence and Flow Cytometry Genome Size Data for the Lichen-Forming Fungus Ramalina farinacea (Ascomycota).</title>
        <authorList>
            <person name="Llewellyn T."/>
            <person name="Mian S."/>
            <person name="Hill R."/>
            <person name="Leitch I.J."/>
            <person name="Gaya E."/>
        </authorList>
    </citation>
    <scope>NUCLEOTIDE SEQUENCE</scope>
    <source>
        <strain evidence="2">LIQ254RAFAR</strain>
    </source>
</reference>
<evidence type="ECO:0000313" key="3">
    <source>
        <dbReference type="Proteomes" id="UP001161017"/>
    </source>
</evidence>
<feature type="compositionally biased region" description="Gly residues" evidence="1">
    <location>
        <begin position="568"/>
        <end position="580"/>
    </location>
</feature>
<dbReference type="EMBL" id="JAPUFD010000014">
    <property type="protein sequence ID" value="MDI1491371.1"/>
    <property type="molecule type" value="Genomic_DNA"/>
</dbReference>
<proteinExistence type="predicted"/>
<feature type="region of interest" description="Disordered" evidence="1">
    <location>
        <begin position="490"/>
        <end position="509"/>
    </location>
</feature>
<evidence type="ECO:0000313" key="2">
    <source>
        <dbReference type="EMBL" id="MDI1491371.1"/>
    </source>
</evidence>
<organism evidence="2 3">
    <name type="scientific">Ramalina farinacea</name>
    <dbReference type="NCBI Taxonomy" id="258253"/>
    <lineage>
        <taxon>Eukaryota</taxon>
        <taxon>Fungi</taxon>
        <taxon>Dikarya</taxon>
        <taxon>Ascomycota</taxon>
        <taxon>Pezizomycotina</taxon>
        <taxon>Lecanoromycetes</taxon>
        <taxon>OSLEUM clade</taxon>
        <taxon>Lecanoromycetidae</taxon>
        <taxon>Lecanorales</taxon>
        <taxon>Lecanorineae</taxon>
        <taxon>Ramalinaceae</taxon>
        <taxon>Ramalina</taxon>
    </lineage>
</organism>
<dbReference type="InterPro" id="IPR032710">
    <property type="entry name" value="NTF2-like_dom_sf"/>
</dbReference>
<comment type="caution">
    <text evidence="2">The sequence shown here is derived from an EMBL/GenBank/DDBJ whole genome shotgun (WGS) entry which is preliminary data.</text>
</comment>
<feature type="compositionally biased region" description="Basic and acidic residues" evidence="1">
    <location>
        <begin position="388"/>
        <end position="399"/>
    </location>
</feature>
<feature type="compositionally biased region" description="Polar residues" evidence="1">
    <location>
        <begin position="165"/>
        <end position="175"/>
    </location>
</feature>
<accession>A0AA43TTW6</accession>
<feature type="compositionally biased region" description="Low complexity" evidence="1">
    <location>
        <begin position="214"/>
        <end position="223"/>
    </location>
</feature>
<feature type="region of interest" description="Disordered" evidence="1">
    <location>
        <begin position="524"/>
        <end position="612"/>
    </location>
</feature>
<feature type="compositionally biased region" description="Polar residues" evidence="1">
    <location>
        <begin position="526"/>
        <end position="546"/>
    </location>
</feature>
<sequence>MALQDIYKTFLAHPGSESLSDNASLHYITTLTTINSSAAIAKHNTAHQKVLKKKEEKILNCVEGADAVCLDVETTIEFLSGGGAYLPGLDDNFVADRTVIFPVVHIVKFDPQQRIQQIRLYWDQGSLLKQIDVIGARARSWPIRDGKDQARLIATSASTREDGSRPSTAASSSAGRDSGIAGKPRSESNNVTRDPHASLALFSPRDEDGESAGPRAIAPKASAKPPPRDYQDLFVGNESDASPGAKNRSRSPQKGNGAMHQKAQSAKPPPRDYHDLFVGEESPDAPARGGPSPSKEAILSPPTGGKSGAGKNYKPSRLFETDEDVPFMSGSPQKGNYMKPHPTKYNHFEFGNGDDAPAPKTDRPKTKHQSQWDFEDFTTPQQPKTRSRPGDQDKRHFGWDDDESIMDSPAKHPAVAKARPDAAANFEFQDDGTPASRPAGNALGGTNVRTTGLYQNNIVSDDDQLVPAPDKKNNPLSTVTNLQDRRKDFAPHFDMTDSSPSQTEQHKSIPEARAKVVNHMGANWEMTDSSPIPSSTKGNGRILSSMSDKENAGHGRGNSNVGIKSNGDGMGGKRGAGRSWGFGDDSDGEENVQKFQAGKKQQRPQDNNIWDF</sequence>
<feature type="region of interest" description="Disordered" evidence="1">
    <location>
        <begin position="155"/>
        <end position="448"/>
    </location>
</feature>
<gene>
    <name evidence="2" type="ORF">OHK93_002580</name>
</gene>
<name>A0AA43TTW6_9LECA</name>
<dbReference type="SUPFAM" id="SSF54427">
    <property type="entry name" value="NTF2-like"/>
    <property type="match status" value="1"/>
</dbReference>